<reference evidence="2" key="1">
    <citation type="journal article" date="2022" name="Mol. Ecol. Resour.">
        <title>The genomes of chicory, endive, great burdock and yacon provide insights into Asteraceae palaeo-polyploidization history and plant inulin production.</title>
        <authorList>
            <person name="Fan W."/>
            <person name="Wang S."/>
            <person name="Wang H."/>
            <person name="Wang A."/>
            <person name="Jiang F."/>
            <person name="Liu H."/>
            <person name="Zhao H."/>
            <person name="Xu D."/>
            <person name="Zhang Y."/>
        </authorList>
    </citation>
    <scope>NUCLEOTIDE SEQUENCE [LARGE SCALE GENOMIC DNA]</scope>
    <source>
        <strain evidence="2">cv. Niubang</strain>
    </source>
</reference>
<reference evidence="1 2" key="2">
    <citation type="journal article" date="2022" name="Mol. Ecol. Resour.">
        <title>The genomes of chicory, endive, great burdock and yacon provide insights into Asteraceae paleo-polyploidization history and plant inulin production.</title>
        <authorList>
            <person name="Fan W."/>
            <person name="Wang S."/>
            <person name="Wang H."/>
            <person name="Wang A."/>
            <person name="Jiang F."/>
            <person name="Liu H."/>
            <person name="Zhao H."/>
            <person name="Xu D."/>
            <person name="Zhang Y."/>
        </authorList>
    </citation>
    <scope>NUCLEOTIDE SEQUENCE [LARGE SCALE GENOMIC DNA]</scope>
    <source>
        <strain evidence="2">cv. Niubang</strain>
    </source>
</reference>
<proteinExistence type="predicted"/>
<dbReference type="EMBL" id="CM042050">
    <property type="protein sequence ID" value="KAI3733959.1"/>
    <property type="molecule type" value="Genomic_DNA"/>
</dbReference>
<organism evidence="1 2">
    <name type="scientific">Arctium lappa</name>
    <name type="common">Greater burdock</name>
    <name type="synonym">Lappa major</name>
    <dbReference type="NCBI Taxonomy" id="4217"/>
    <lineage>
        <taxon>Eukaryota</taxon>
        <taxon>Viridiplantae</taxon>
        <taxon>Streptophyta</taxon>
        <taxon>Embryophyta</taxon>
        <taxon>Tracheophyta</taxon>
        <taxon>Spermatophyta</taxon>
        <taxon>Magnoliopsida</taxon>
        <taxon>eudicotyledons</taxon>
        <taxon>Gunneridae</taxon>
        <taxon>Pentapetalae</taxon>
        <taxon>asterids</taxon>
        <taxon>campanulids</taxon>
        <taxon>Asterales</taxon>
        <taxon>Asteraceae</taxon>
        <taxon>Carduoideae</taxon>
        <taxon>Cardueae</taxon>
        <taxon>Arctiinae</taxon>
        <taxon>Arctium</taxon>
    </lineage>
</organism>
<sequence length="125" mass="14690">MSSFQFRASSDQLYHTPEYHESVRRQVVMQLKSHPEMYEGYVPMAYTDYLRHISMNGEWGDHVTLQAAADSYGVKILVLTSFKDTTFIEILPKVLKSKRVVFFSYWAEVHYNPIYPAEEGMYIYS</sequence>
<accession>A0ACB9CI47</accession>
<evidence type="ECO:0000313" key="1">
    <source>
        <dbReference type="EMBL" id="KAI3733959.1"/>
    </source>
</evidence>
<comment type="caution">
    <text evidence="1">The sequence shown here is derived from an EMBL/GenBank/DDBJ whole genome shotgun (WGS) entry which is preliminary data.</text>
</comment>
<gene>
    <name evidence="1" type="ORF">L6452_13418</name>
</gene>
<name>A0ACB9CI47_ARCLA</name>
<evidence type="ECO:0000313" key="2">
    <source>
        <dbReference type="Proteomes" id="UP001055879"/>
    </source>
</evidence>
<keyword evidence="2" id="KW-1185">Reference proteome</keyword>
<dbReference type="Proteomes" id="UP001055879">
    <property type="component" value="Linkage Group LG04"/>
</dbReference>
<protein>
    <submittedName>
        <fullName evidence="1">Uncharacterized protein</fullName>
    </submittedName>
</protein>